<dbReference type="InterPro" id="IPR010569">
    <property type="entry name" value="Myotubularin-like_Pase_dom"/>
</dbReference>
<dbReference type="InterPro" id="IPR022587">
    <property type="entry name" value="MTMR12-like_C"/>
</dbReference>
<dbReference type="EMBL" id="KN749302">
    <property type="protein sequence ID" value="KIH50571.1"/>
    <property type="molecule type" value="Genomic_DNA"/>
</dbReference>
<dbReference type="GO" id="GO:0046856">
    <property type="term" value="P:phosphatidylinositol dephosphorylation"/>
    <property type="evidence" value="ECO:0007669"/>
    <property type="project" value="TreeGrafter"/>
</dbReference>
<proteinExistence type="inferred from homology"/>
<protein>
    <recommendedName>
        <fullName evidence="2">Myotubularin phosphatase domain-containing protein</fullName>
    </recommendedName>
</protein>
<dbReference type="PROSITE" id="PS51339">
    <property type="entry name" value="PPASE_MYOTUBULARIN"/>
    <property type="match status" value="1"/>
</dbReference>
<name>A0A0C2G0F7_9BILA</name>
<dbReference type="Pfam" id="PF12578">
    <property type="entry name" value="3-PAP"/>
    <property type="match status" value="1"/>
</dbReference>
<accession>A0A0C2G0F7</accession>
<dbReference type="AlphaFoldDB" id="A0A0C2G0F7"/>
<dbReference type="GO" id="GO:0016020">
    <property type="term" value="C:membrane"/>
    <property type="evidence" value="ECO:0007669"/>
    <property type="project" value="TreeGrafter"/>
</dbReference>
<evidence type="ECO:0000256" key="1">
    <source>
        <dbReference type="ARBA" id="ARBA00007471"/>
    </source>
</evidence>
<dbReference type="OrthoDB" id="271628at2759"/>
<gene>
    <name evidence="3" type="ORF">ANCDUO_19349</name>
</gene>
<keyword evidence="4" id="KW-1185">Reference proteome</keyword>
<reference evidence="3 4" key="1">
    <citation type="submission" date="2013-12" db="EMBL/GenBank/DDBJ databases">
        <title>Draft genome of the parsitic nematode Ancylostoma duodenale.</title>
        <authorList>
            <person name="Mitreva M."/>
        </authorList>
    </citation>
    <scope>NUCLEOTIDE SEQUENCE [LARGE SCALE GENOMIC DNA]</scope>
    <source>
        <strain evidence="3 4">Zhejiang</strain>
    </source>
</reference>
<dbReference type="PANTHER" id="PTHR10807:SF110">
    <property type="entry name" value="FI17948P1"/>
    <property type="match status" value="1"/>
</dbReference>
<dbReference type="InterPro" id="IPR030564">
    <property type="entry name" value="Myotubularin"/>
</dbReference>
<feature type="domain" description="Myotubularin phosphatase" evidence="2">
    <location>
        <begin position="6"/>
        <end position="199"/>
    </location>
</feature>
<organism evidence="3 4">
    <name type="scientific">Ancylostoma duodenale</name>
    <dbReference type="NCBI Taxonomy" id="51022"/>
    <lineage>
        <taxon>Eukaryota</taxon>
        <taxon>Metazoa</taxon>
        <taxon>Ecdysozoa</taxon>
        <taxon>Nematoda</taxon>
        <taxon>Chromadorea</taxon>
        <taxon>Rhabditida</taxon>
        <taxon>Rhabditina</taxon>
        <taxon>Rhabditomorpha</taxon>
        <taxon>Strongyloidea</taxon>
        <taxon>Ancylostomatidae</taxon>
        <taxon>Ancylostomatinae</taxon>
        <taxon>Ancylostoma</taxon>
    </lineage>
</organism>
<evidence type="ECO:0000259" key="2">
    <source>
        <dbReference type="PROSITE" id="PS51339"/>
    </source>
</evidence>
<sequence>LLSVSFNDANSWEAELRRCGHKSDYHWRVCSQIPHGARQFVHSYPMYFVVPADIVQYDLGRMAEHWQLSRFPLWMLRVAECVRRATKSAEPPHKLSLSDEITPAKIALSYDRLRRLCSVDSYEQFASRDKDWLARISHTGWLQLVSYCLSAAGEAVDWLTNRGRSVIIYETNGIDVSAVVSSLVQICCDRYYRMLIGFEFAYSQHVLIALWDLSLTGMVPAFASSSVADQLGMQRCGGPFPLERFFNDSYTHLFANITNMAAVVVQNATEAMLIEDVIRPPRSIINVQLWNECYLRWIPPANVRRGGSLFTDLAIEDSIKRLPASRIIDGRIDVDLEKVSSAYPYSEADVSTRGYYSKRADSDTISISSMTLSTSSNLPTPLDDKMKHRSSVPVLGGIPEGLPRSAISRHELDKTSERGGHFHTNHKMVAMYVVQLI</sequence>
<dbReference type="Proteomes" id="UP000054047">
    <property type="component" value="Unassembled WGS sequence"/>
</dbReference>
<comment type="similarity">
    <text evidence="1">Belongs to the protein-tyrosine phosphatase family. Non-receptor class myotubularin subfamily.</text>
</comment>
<dbReference type="InterPro" id="IPR029021">
    <property type="entry name" value="Prot-tyrosine_phosphatase-like"/>
</dbReference>
<feature type="non-terminal residue" evidence="3">
    <location>
        <position position="1"/>
    </location>
</feature>
<dbReference type="GO" id="GO:0005737">
    <property type="term" value="C:cytoplasm"/>
    <property type="evidence" value="ECO:0007669"/>
    <property type="project" value="TreeGrafter"/>
</dbReference>
<dbReference type="SUPFAM" id="SSF52799">
    <property type="entry name" value="(Phosphotyrosine protein) phosphatases II"/>
    <property type="match status" value="1"/>
</dbReference>
<evidence type="ECO:0000313" key="3">
    <source>
        <dbReference type="EMBL" id="KIH50571.1"/>
    </source>
</evidence>
<evidence type="ECO:0000313" key="4">
    <source>
        <dbReference type="Proteomes" id="UP000054047"/>
    </source>
</evidence>
<dbReference type="Pfam" id="PF06602">
    <property type="entry name" value="Myotub-related"/>
    <property type="match status" value="1"/>
</dbReference>
<dbReference type="PANTHER" id="PTHR10807">
    <property type="entry name" value="MYOTUBULARIN-RELATED"/>
    <property type="match status" value="1"/>
</dbReference>